<reference evidence="2" key="2">
    <citation type="submission" date="2020-03" db="EMBL/GenBank/DDBJ databases">
        <title>Walnut 2.0.</title>
        <authorList>
            <person name="Marrano A."/>
            <person name="Britton M."/>
            <person name="Zimin A.V."/>
            <person name="Zaini P.A."/>
            <person name="Workman R."/>
            <person name="Puiu D."/>
            <person name="Bianco L."/>
            <person name="Allen B.J."/>
            <person name="Troggio M."/>
            <person name="Leslie C.A."/>
            <person name="Timp W."/>
            <person name="Dendekar A."/>
            <person name="Salzberg S.L."/>
            <person name="Neale D.B."/>
        </authorList>
    </citation>
    <scope>NUCLEOTIDE SEQUENCE</scope>
    <source>
        <tissue evidence="2">Leaves</tissue>
    </source>
</reference>
<evidence type="ECO:0000313" key="3">
    <source>
        <dbReference type="Proteomes" id="UP000619265"/>
    </source>
</evidence>
<proteinExistence type="predicted"/>
<organism evidence="2 3">
    <name type="scientific">Juglans regia</name>
    <name type="common">English walnut</name>
    <dbReference type="NCBI Taxonomy" id="51240"/>
    <lineage>
        <taxon>Eukaryota</taxon>
        <taxon>Viridiplantae</taxon>
        <taxon>Streptophyta</taxon>
        <taxon>Embryophyta</taxon>
        <taxon>Tracheophyta</taxon>
        <taxon>Spermatophyta</taxon>
        <taxon>Magnoliopsida</taxon>
        <taxon>eudicotyledons</taxon>
        <taxon>Gunneridae</taxon>
        <taxon>Pentapetalae</taxon>
        <taxon>rosids</taxon>
        <taxon>fabids</taxon>
        <taxon>Fagales</taxon>
        <taxon>Juglandaceae</taxon>
        <taxon>Juglans</taxon>
    </lineage>
</organism>
<dbReference type="Gramene" id="Jr02_09690_p2">
    <property type="protein sequence ID" value="cds.Jr02_09690_p2"/>
    <property type="gene ID" value="Jr02_09690"/>
</dbReference>
<feature type="compositionally biased region" description="Polar residues" evidence="1">
    <location>
        <begin position="1"/>
        <end position="12"/>
    </location>
</feature>
<evidence type="ECO:0000256" key="1">
    <source>
        <dbReference type="SAM" id="MobiDB-lite"/>
    </source>
</evidence>
<protein>
    <submittedName>
        <fullName evidence="2">Uncharacterized protein</fullName>
    </submittedName>
</protein>
<dbReference type="EMBL" id="LIHL02000002">
    <property type="protein sequence ID" value="KAF5477435.1"/>
    <property type="molecule type" value="Genomic_DNA"/>
</dbReference>
<reference evidence="2" key="1">
    <citation type="submission" date="2015-10" db="EMBL/GenBank/DDBJ databases">
        <authorList>
            <person name="Martinez-Garcia P.J."/>
            <person name="Crepeau M.W."/>
            <person name="Puiu D."/>
            <person name="Gonzalez-Ibeas D."/>
            <person name="Whalen J."/>
            <person name="Stevens K."/>
            <person name="Paul R."/>
            <person name="Butterfield T."/>
            <person name="Britton M."/>
            <person name="Reagan R."/>
            <person name="Chakraborty S."/>
            <person name="Walawage S.L."/>
            <person name="Vasquez-Gross H.A."/>
            <person name="Cardeno C."/>
            <person name="Famula R."/>
            <person name="Pratt K."/>
            <person name="Kuruganti S."/>
            <person name="Aradhya M.K."/>
            <person name="Leslie C.A."/>
            <person name="Dandekar A.M."/>
            <person name="Salzberg S.L."/>
            <person name="Wegrzyn J.L."/>
            <person name="Langley C.H."/>
            <person name="Neale D.B."/>
        </authorList>
    </citation>
    <scope>NUCLEOTIDE SEQUENCE</scope>
    <source>
        <tissue evidence="2">Leaves</tissue>
    </source>
</reference>
<dbReference type="Proteomes" id="UP000619265">
    <property type="component" value="Unassembled WGS sequence"/>
</dbReference>
<gene>
    <name evidence="2" type="ORF">F2P56_004075</name>
</gene>
<comment type="caution">
    <text evidence="2">The sequence shown here is derived from an EMBL/GenBank/DDBJ whole genome shotgun (WGS) entry which is preliminary data.</text>
</comment>
<name>A0A833Y8N6_JUGRE</name>
<dbReference type="AlphaFoldDB" id="A0A833Y8N6"/>
<feature type="region of interest" description="Disordered" evidence="1">
    <location>
        <begin position="1"/>
        <end position="39"/>
    </location>
</feature>
<sequence length="108" mass="11669">MVTGSSSLNSKSPAGMSRSGFSVESSATGDRGLVPVSFDESSSRLKEMRGLSQPYEGYVAMGQSRKFSGDIPILLMHAEAISKTYYCVPKLKTQFLQRRIAGNEVRAG</sequence>
<evidence type="ECO:0000313" key="2">
    <source>
        <dbReference type="EMBL" id="KAF5477435.1"/>
    </source>
</evidence>
<accession>A0A833Y8N6</accession>
<feature type="compositionally biased region" description="Polar residues" evidence="1">
    <location>
        <begin position="19"/>
        <end position="28"/>
    </location>
</feature>